<dbReference type="Proteomes" id="UP001386955">
    <property type="component" value="Unassembled WGS sequence"/>
</dbReference>
<keyword evidence="16" id="KW-1185">Reference proteome</keyword>
<dbReference type="GO" id="GO:0003677">
    <property type="term" value="F:DNA binding"/>
    <property type="evidence" value="ECO:0007669"/>
    <property type="project" value="UniProtKB-UniRule"/>
</dbReference>
<feature type="region of interest" description="Disordered" evidence="12">
    <location>
        <begin position="1"/>
        <end position="30"/>
    </location>
</feature>
<dbReference type="PROSITE" id="PS00027">
    <property type="entry name" value="HOMEOBOX_1"/>
    <property type="match status" value="1"/>
</dbReference>
<evidence type="ECO:0000256" key="10">
    <source>
        <dbReference type="RuleBase" id="RU000682"/>
    </source>
</evidence>
<evidence type="ECO:0000256" key="7">
    <source>
        <dbReference type="ARBA" id="ARBA00023163"/>
    </source>
</evidence>
<evidence type="ECO:0000256" key="8">
    <source>
        <dbReference type="ARBA" id="ARBA00023242"/>
    </source>
</evidence>
<dbReference type="Pfam" id="PF25797">
    <property type="entry name" value="PDF2_C"/>
    <property type="match status" value="1"/>
</dbReference>
<dbReference type="PROSITE" id="PS50071">
    <property type="entry name" value="HOMEOBOX_2"/>
    <property type="match status" value="1"/>
</dbReference>
<dbReference type="InterPro" id="IPR001356">
    <property type="entry name" value="HD"/>
</dbReference>
<dbReference type="Pfam" id="PF01852">
    <property type="entry name" value="START"/>
    <property type="match status" value="1"/>
</dbReference>
<dbReference type="GO" id="GO:0005634">
    <property type="term" value="C:nucleus"/>
    <property type="evidence" value="ECO:0007669"/>
    <property type="project" value="UniProtKB-SubCell"/>
</dbReference>
<evidence type="ECO:0000259" key="13">
    <source>
        <dbReference type="PROSITE" id="PS50071"/>
    </source>
</evidence>
<dbReference type="InterPro" id="IPR042160">
    <property type="entry name" value="HD-Zip_IV"/>
</dbReference>
<dbReference type="PROSITE" id="PS50848">
    <property type="entry name" value="START"/>
    <property type="match status" value="1"/>
</dbReference>
<dbReference type="InterPro" id="IPR023393">
    <property type="entry name" value="START-like_dom_sf"/>
</dbReference>
<protein>
    <submittedName>
        <fullName evidence="15">Uncharacterized protein</fullName>
    </submittedName>
</protein>
<dbReference type="PANTHER" id="PTHR45654:SF9">
    <property type="entry name" value="HOMEOBOX-LEUCINE ZIPPER PROTEIN HDG10-RELATED"/>
    <property type="match status" value="1"/>
</dbReference>
<evidence type="ECO:0000256" key="12">
    <source>
        <dbReference type="SAM" id="MobiDB-lite"/>
    </source>
</evidence>
<evidence type="ECO:0000256" key="11">
    <source>
        <dbReference type="SAM" id="Coils"/>
    </source>
</evidence>
<dbReference type="Gene3D" id="1.10.10.60">
    <property type="entry name" value="Homeodomain-like"/>
    <property type="match status" value="1"/>
</dbReference>
<dbReference type="InterPro" id="IPR057993">
    <property type="entry name" value="HD-Zip_IV_C"/>
</dbReference>
<evidence type="ECO:0000256" key="4">
    <source>
        <dbReference type="ARBA" id="ARBA00023054"/>
    </source>
</evidence>
<dbReference type="InterPro" id="IPR009057">
    <property type="entry name" value="Homeodomain-like_sf"/>
</dbReference>
<dbReference type="CDD" id="cd08875">
    <property type="entry name" value="START_ArGLABRA2_like"/>
    <property type="match status" value="1"/>
</dbReference>
<dbReference type="SUPFAM" id="SSF55961">
    <property type="entry name" value="Bet v1-like"/>
    <property type="match status" value="2"/>
</dbReference>
<dbReference type="GO" id="GO:0008289">
    <property type="term" value="F:lipid binding"/>
    <property type="evidence" value="ECO:0007669"/>
    <property type="project" value="InterPro"/>
</dbReference>
<keyword evidence="7" id="KW-0804">Transcription</keyword>
<dbReference type="SUPFAM" id="SSF46689">
    <property type="entry name" value="Homeodomain-like"/>
    <property type="match status" value="1"/>
</dbReference>
<evidence type="ECO:0000256" key="1">
    <source>
        <dbReference type="ARBA" id="ARBA00004123"/>
    </source>
</evidence>
<feature type="domain" description="START" evidence="14">
    <location>
        <begin position="213"/>
        <end position="448"/>
    </location>
</feature>
<keyword evidence="8 9" id="KW-0539">Nucleus</keyword>
<accession>A0AAN9XXR3</accession>
<dbReference type="Pfam" id="PF00046">
    <property type="entry name" value="Homeodomain"/>
    <property type="match status" value="1"/>
</dbReference>
<gene>
    <name evidence="15" type="ORF">VNO78_04488</name>
</gene>
<feature type="coiled-coil region" evidence="11">
    <location>
        <begin position="130"/>
        <end position="157"/>
    </location>
</feature>
<dbReference type="SMART" id="SM00389">
    <property type="entry name" value="HOX"/>
    <property type="match status" value="1"/>
</dbReference>
<keyword evidence="3" id="KW-0805">Transcription regulation</keyword>
<name>A0AAN9XXR3_PSOTE</name>
<sequence>MDSSIANVGGSGDEGSHNFNRGRRTSYKRLSSAQTSRLERFFRDCPHPDEPQRLQLASEVALEPKQIKFWFQNKRTQMKNQHERADNTALRVENDRIHSENLIMREALKNMLCPSCGGPPCQEGEHDHVIQKMQLENAQLKEEHEKVSNLLARLMEKQMSPPGLQQTYIPIIGSSSHAPGGSSLNQEYSGNVSHDQNLNMQIMDGDHNSFGSEGIEKALMSKVVVAAMEELVRLLRIDEPFWIKSSTQDGKLILQHENYEKMFPNNNHFKGPNVRVEATKDSGIVSINSIQLVDMFLDADKWVNLFPTIITKAEILKVLEIGMVGNRSGALQLMFEQMHVLSPLVQPRDFQFLRYCQQIEEGVWVIADVSFDSYRQKKSFFHSWRHPSGCMIQELPNGCSMITWVEHVEVDDKIQTHQLYKDLIGTGIAFGAERWIMELQRICERFSCFYVERIPNHDCDGVINTVEGRRSVMNFSHRMIKNFCESLTMSGNLDFPHFDLENSGVRVSIRKNINPGQPKGMIIAVATTIWLPLHYMKVFEFFTDDRRRLQWDVLCCGNHANKIAQISNGIHPSNCISIFRPFIPKENNALILQESFTNPMGSYIVYAPTDVATMNSAINGENTSMLSVLPSGFVISADGEPNATLGAFNSSDIGKLGGSLLTVAFQILVSSPDGINMPDMDSVAAVNTLLTSTVLKVKDALNCNNMG</sequence>
<keyword evidence="6 9" id="KW-0371">Homeobox</keyword>
<dbReference type="EMBL" id="JAYMYS010000001">
    <property type="protein sequence ID" value="KAK7412829.1"/>
    <property type="molecule type" value="Genomic_DNA"/>
</dbReference>
<dbReference type="GO" id="GO:0000981">
    <property type="term" value="F:DNA-binding transcription factor activity, RNA polymerase II-specific"/>
    <property type="evidence" value="ECO:0007669"/>
    <property type="project" value="InterPro"/>
</dbReference>
<dbReference type="AlphaFoldDB" id="A0AAN9XXR3"/>
<evidence type="ECO:0000256" key="2">
    <source>
        <dbReference type="ARBA" id="ARBA00006789"/>
    </source>
</evidence>
<keyword evidence="4 11" id="KW-0175">Coiled coil</keyword>
<evidence type="ECO:0000313" key="16">
    <source>
        <dbReference type="Proteomes" id="UP001386955"/>
    </source>
</evidence>
<comment type="similarity">
    <text evidence="2">Belongs to the HD-ZIP homeobox family. Class IV subfamily.</text>
</comment>
<reference evidence="15 16" key="1">
    <citation type="submission" date="2024-01" db="EMBL/GenBank/DDBJ databases">
        <title>The genomes of 5 underutilized Papilionoideae crops provide insights into root nodulation and disease resistanc.</title>
        <authorList>
            <person name="Jiang F."/>
        </authorList>
    </citation>
    <scope>NUCLEOTIDE SEQUENCE [LARGE SCALE GENOMIC DNA]</scope>
    <source>
        <strain evidence="15">DUOXIRENSHENG_FW03</strain>
        <tissue evidence="15">Leaves</tissue>
    </source>
</reference>
<organism evidence="15 16">
    <name type="scientific">Psophocarpus tetragonolobus</name>
    <name type="common">Winged bean</name>
    <name type="synonym">Dolichos tetragonolobus</name>
    <dbReference type="NCBI Taxonomy" id="3891"/>
    <lineage>
        <taxon>Eukaryota</taxon>
        <taxon>Viridiplantae</taxon>
        <taxon>Streptophyta</taxon>
        <taxon>Embryophyta</taxon>
        <taxon>Tracheophyta</taxon>
        <taxon>Spermatophyta</taxon>
        <taxon>Magnoliopsida</taxon>
        <taxon>eudicotyledons</taxon>
        <taxon>Gunneridae</taxon>
        <taxon>Pentapetalae</taxon>
        <taxon>rosids</taxon>
        <taxon>fabids</taxon>
        <taxon>Fabales</taxon>
        <taxon>Fabaceae</taxon>
        <taxon>Papilionoideae</taxon>
        <taxon>50 kb inversion clade</taxon>
        <taxon>NPAAA clade</taxon>
        <taxon>indigoferoid/millettioid clade</taxon>
        <taxon>Phaseoleae</taxon>
        <taxon>Psophocarpus</taxon>
    </lineage>
</organism>
<evidence type="ECO:0000259" key="14">
    <source>
        <dbReference type="PROSITE" id="PS50848"/>
    </source>
</evidence>
<dbReference type="Gene3D" id="3.30.530.20">
    <property type="match status" value="1"/>
</dbReference>
<feature type="domain" description="Homeobox" evidence="13">
    <location>
        <begin position="21"/>
        <end position="81"/>
    </location>
</feature>
<evidence type="ECO:0000313" key="15">
    <source>
        <dbReference type="EMBL" id="KAK7412829.1"/>
    </source>
</evidence>
<dbReference type="InterPro" id="IPR002913">
    <property type="entry name" value="START_lipid-bd_dom"/>
</dbReference>
<dbReference type="SMART" id="SM00234">
    <property type="entry name" value="START"/>
    <property type="match status" value="1"/>
</dbReference>
<evidence type="ECO:0000256" key="9">
    <source>
        <dbReference type="PROSITE-ProRule" id="PRU00108"/>
    </source>
</evidence>
<feature type="DNA-binding region" description="Homeobox" evidence="9">
    <location>
        <begin position="23"/>
        <end position="82"/>
    </location>
</feature>
<keyword evidence="5 9" id="KW-0238">DNA-binding</keyword>
<proteinExistence type="inferred from homology"/>
<dbReference type="InterPro" id="IPR017970">
    <property type="entry name" value="Homeobox_CS"/>
</dbReference>
<evidence type="ECO:0000256" key="6">
    <source>
        <dbReference type="ARBA" id="ARBA00023155"/>
    </source>
</evidence>
<dbReference type="CDD" id="cd00086">
    <property type="entry name" value="homeodomain"/>
    <property type="match status" value="1"/>
</dbReference>
<dbReference type="FunFam" id="1.10.10.60:FF:000229">
    <property type="entry name" value="Homeobox-leucine zipper protein HDG1"/>
    <property type="match status" value="1"/>
</dbReference>
<comment type="subcellular location">
    <subcellularLocation>
        <location evidence="1 9 10">Nucleus</location>
    </subcellularLocation>
</comment>
<evidence type="ECO:0000256" key="5">
    <source>
        <dbReference type="ARBA" id="ARBA00023125"/>
    </source>
</evidence>
<dbReference type="PANTHER" id="PTHR45654">
    <property type="entry name" value="HOMEOBOX-LEUCINE ZIPPER PROTEIN MERISTEM L1"/>
    <property type="match status" value="1"/>
</dbReference>
<evidence type="ECO:0000256" key="3">
    <source>
        <dbReference type="ARBA" id="ARBA00023015"/>
    </source>
</evidence>
<comment type="caution">
    <text evidence="15">The sequence shown here is derived from an EMBL/GenBank/DDBJ whole genome shotgun (WGS) entry which is preliminary data.</text>
</comment>